<reference evidence="8" key="2">
    <citation type="submission" date="2025-09" db="UniProtKB">
        <authorList>
            <consortium name="Ensembl"/>
        </authorList>
    </citation>
    <scope>IDENTIFICATION</scope>
</reference>
<dbReference type="PROSITE" id="PS50089">
    <property type="entry name" value="ZF_RING_2"/>
    <property type="match status" value="2"/>
</dbReference>
<keyword evidence="3" id="KW-0862">Zinc</keyword>
<keyword evidence="9" id="KW-1185">Reference proteome</keyword>
<evidence type="ECO:0000259" key="6">
    <source>
        <dbReference type="PROSITE" id="PS50135"/>
    </source>
</evidence>
<reference evidence="8" key="1">
    <citation type="submission" date="2025-08" db="UniProtKB">
        <authorList>
            <consortium name="Ensembl"/>
        </authorList>
    </citation>
    <scope>IDENTIFICATION</scope>
</reference>
<dbReference type="InterPro" id="IPR007527">
    <property type="entry name" value="Znf_SWIM"/>
</dbReference>
<dbReference type="InterPro" id="IPR039903">
    <property type="entry name" value="Zswim2"/>
</dbReference>
<evidence type="ECO:0000256" key="4">
    <source>
        <dbReference type="PROSITE-ProRule" id="PRU00228"/>
    </source>
</evidence>
<dbReference type="GO" id="GO:0061630">
    <property type="term" value="F:ubiquitin protein ligase activity"/>
    <property type="evidence" value="ECO:0007669"/>
    <property type="project" value="Ensembl"/>
</dbReference>
<evidence type="ECO:0000259" key="5">
    <source>
        <dbReference type="PROSITE" id="PS50089"/>
    </source>
</evidence>
<dbReference type="Proteomes" id="UP000594220">
    <property type="component" value="Unplaced"/>
</dbReference>
<organism evidence="8 9">
    <name type="scientific">Crocodylus porosus</name>
    <name type="common">Saltwater crocodile</name>
    <name type="synonym">Estuarine crocodile</name>
    <dbReference type="NCBI Taxonomy" id="8502"/>
    <lineage>
        <taxon>Eukaryota</taxon>
        <taxon>Metazoa</taxon>
        <taxon>Chordata</taxon>
        <taxon>Craniata</taxon>
        <taxon>Vertebrata</taxon>
        <taxon>Euteleostomi</taxon>
        <taxon>Archelosauria</taxon>
        <taxon>Archosauria</taxon>
        <taxon>Crocodylia</taxon>
        <taxon>Longirostres</taxon>
        <taxon>Crocodylidae</taxon>
        <taxon>Crocodylus</taxon>
    </lineage>
</organism>
<keyword evidence="2 4" id="KW-0863">Zinc-finger</keyword>
<dbReference type="InterPro" id="IPR043145">
    <property type="entry name" value="Znf_ZZ_sf"/>
</dbReference>
<proteinExistence type="predicted"/>
<dbReference type="Ensembl" id="ENSCPRT00005020626.1">
    <property type="protein sequence ID" value="ENSCPRP00005017617.1"/>
    <property type="gene ID" value="ENSCPRG00005012269.1"/>
</dbReference>
<feature type="domain" description="RING-type" evidence="5">
    <location>
        <begin position="116"/>
        <end position="168"/>
    </location>
</feature>
<dbReference type="Pfam" id="PF13639">
    <property type="entry name" value="zf-RING_2"/>
    <property type="match status" value="1"/>
</dbReference>
<keyword evidence="1" id="KW-0479">Metal-binding</keyword>
<dbReference type="SMART" id="SM00184">
    <property type="entry name" value="RING"/>
    <property type="match status" value="2"/>
</dbReference>
<evidence type="ECO:0000259" key="7">
    <source>
        <dbReference type="PROSITE" id="PS50966"/>
    </source>
</evidence>
<dbReference type="CDD" id="cd16486">
    <property type="entry name" value="mRING-H2-C3H2C2D_ZSWM2"/>
    <property type="match status" value="1"/>
</dbReference>
<dbReference type="CDD" id="cd16494">
    <property type="entry name" value="RING-CH-C4HC3_ZSWM2"/>
    <property type="match status" value="1"/>
</dbReference>
<dbReference type="Gene3D" id="3.30.60.90">
    <property type="match status" value="1"/>
</dbReference>
<feature type="domain" description="ZZ-type" evidence="6">
    <location>
        <begin position="199"/>
        <end position="250"/>
    </location>
</feature>
<name>A0A7M4F3U9_CROPO</name>
<evidence type="ECO:0000256" key="3">
    <source>
        <dbReference type="ARBA" id="ARBA00022833"/>
    </source>
</evidence>
<dbReference type="InterPro" id="IPR001841">
    <property type="entry name" value="Znf_RING"/>
</dbReference>
<accession>A0A7M4F3U9</accession>
<dbReference type="OMA" id="YNPLTWK"/>
<evidence type="ECO:0000313" key="8">
    <source>
        <dbReference type="Ensembl" id="ENSCPRP00005017617.1"/>
    </source>
</evidence>
<dbReference type="SUPFAM" id="SSF57850">
    <property type="entry name" value="RING/U-box"/>
    <property type="match status" value="3"/>
</dbReference>
<dbReference type="GO" id="GO:0008270">
    <property type="term" value="F:zinc ion binding"/>
    <property type="evidence" value="ECO:0007669"/>
    <property type="project" value="UniProtKB-KW"/>
</dbReference>
<dbReference type="GO" id="GO:0000209">
    <property type="term" value="P:protein polyubiquitination"/>
    <property type="evidence" value="ECO:0007669"/>
    <property type="project" value="Ensembl"/>
</dbReference>
<sequence length="602" mass="68766">RALRCTMRIVRELGPTAFVLREESGPSQRVLLGAPHSCTCAAFRRERDLCAHLCWYLFSVDAFQLGLLEREINDVLQRLHQEQPSSPKAKALSTKTLEKEDDGYINQKEIDVEDVCPICQEELLKKMLPITYCRYSCGNNVHITCMKIWADHQGELENESVVKCPLCREEFAPLKLIIEEFRNSGQLVTAAEKMRLDRHLGIPCNNCRVFPIQGKCYKCTECIEYHLCHECFKKFCHPPHVFTFRQKRNQSWRSLKHRLAFHFENVSFIGSFSNLLKRILFFIFFRTNCIPEHIVKSIPCTLVRKCSNLLAPGLQCRLCLKIFCLGQYARLLPCNHKFHRKCIDDWLLHQKNACPVDGYIVYNPLTWNDVPANHDVHPSGSQTSLSKIAKHMEPELFVPGTGLLSKQTQFGHIFETSQVSLKQLHSSKDPSDAQQDLNLTTLSYLHLGKPHSSQHNTNGNLTLQFSRHLKNVPLSTVQKTRTLKSYSVAPKRDAHLSSIRDLTGSNADRGTEVCQVDYDNLKKATAVKGRNDQSSTSVRFPGNLNFKVNLGTINQRSSKGEGRFAEKSKPERRLLARLPKHNLSLKTEPVLLMEGFSLNNRS</sequence>
<evidence type="ECO:0000313" key="9">
    <source>
        <dbReference type="Proteomes" id="UP000594220"/>
    </source>
</evidence>
<dbReference type="AlphaFoldDB" id="A0A7M4F3U9"/>
<protein>
    <submittedName>
        <fullName evidence="8">Zinc finger SWIM-type containing 2</fullName>
    </submittedName>
</protein>
<dbReference type="PROSITE" id="PS01357">
    <property type="entry name" value="ZF_ZZ_1"/>
    <property type="match status" value="1"/>
</dbReference>
<feature type="domain" description="RING-type" evidence="5">
    <location>
        <begin position="316"/>
        <end position="357"/>
    </location>
</feature>
<dbReference type="InterPro" id="IPR000433">
    <property type="entry name" value="Znf_ZZ"/>
</dbReference>
<dbReference type="PANTHER" id="PTHR21540">
    <property type="entry name" value="RING FINGER AND SWIM DOMAIN-CONTAINING PROTEIN 2"/>
    <property type="match status" value="1"/>
</dbReference>
<evidence type="ECO:0000256" key="2">
    <source>
        <dbReference type="ARBA" id="ARBA00022771"/>
    </source>
</evidence>
<dbReference type="PROSITE" id="PS50966">
    <property type="entry name" value="ZF_SWIM"/>
    <property type="match status" value="1"/>
</dbReference>
<dbReference type="GeneTree" id="ENSGT00390000006826"/>
<evidence type="ECO:0000256" key="1">
    <source>
        <dbReference type="ARBA" id="ARBA00022723"/>
    </source>
</evidence>
<dbReference type="SMART" id="SM00291">
    <property type="entry name" value="ZnF_ZZ"/>
    <property type="match status" value="1"/>
</dbReference>
<dbReference type="InterPro" id="IPR013083">
    <property type="entry name" value="Znf_RING/FYVE/PHD"/>
</dbReference>
<dbReference type="Gene3D" id="3.30.40.10">
    <property type="entry name" value="Zinc/RING finger domain, C3HC4 (zinc finger)"/>
    <property type="match status" value="2"/>
</dbReference>
<gene>
    <name evidence="8" type="primary">ZSWIM2</name>
</gene>
<dbReference type="GO" id="GO:1902043">
    <property type="term" value="P:positive regulation of extrinsic apoptotic signaling pathway via death domain receptors"/>
    <property type="evidence" value="ECO:0007669"/>
    <property type="project" value="Ensembl"/>
</dbReference>
<feature type="domain" description="SWIM-type" evidence="7">
    <location>
        <begin position="28"/>
        <end position="61"/>
    </location>
</feature>
<dbReference type="PROSITE" id="PS50135">
    <property type="entry name" value="ZF_ZZ_2"/>
    <property type="match status" value="1"/>
</dbReference>
<dbReference type="PANTHER" id="PTHR21540:SF3">
    <property type="entry name" value="E3 UBIQUITIN-PROTEIN LIGASE ZSWIM2"/>
    <property type="match status" value="1"/>
</dbReference>